<sequence length="159" mass="17899">MQQPSHMRPIAVYQNGWSGFFQTCAARDILYEEQFGILLACSLSTHSTEDAMPKVPKIFGYSLDKLPAEFRAAVETYTKVGAVKRLGEIESVEIKTKGAESPVHKSHYNPNDREDILSVRMKPLDKTKGIFTHHVYSDGTGTFKKGDKREFSSGAERRE</sequence>
<keyword evidence="3" id="KW-1185">Reference proteome</keyword>
<proteinExistence type="predicted"/>
<feature type="region of interest" description="Disordered" evidence="1">
    <location>
        <begin position="137"/>
        <end position="159"/>
    </location>
</feature>
<dbReference type="EMBL" id="JBBPHU010000009">
    <property type="protein sequence ID" value="KAK7513783.1"/>
    <property type="molecule type" value="Genomic_DNA"/>
</dbReference>
<feature type="compositionally biased region" description="Basic and acidic residues" evidence="1">
    <location>
        <begin position="144"/>
        <end position="159"/>
    </location>
</feature>
<reference evidence="2 3" key="1">
    <citation type="submission" date="2024-04" db="EMBL/GenBank/DDBJ databases">
        <title>Phyllosticta paracitricarpa is synonymous to the EU quarantine fungus P. citricarpa based on phylogenomic analyses.</title>
        <authorList>
            <consortium name="Lawrence Berkeley National Laboratory"/>
            <person name="Van Ingen-Buijs V.A."/>
            <person name="Van Westerhoven A.C."/>
            <person name="Haridas S."/>
            <person name="Skiadas P."/>
            <person name="Martin F."/>
            <person name="Groenewald J.Z."/>
            <person name="Crous P.W."/>
            <person name="Seidl M.F."/>
        </authorList>
    </citation>
    <scope>NUCLEOTIDE SEQUENCE [LARGE SCALE GENOMIC DNA]</scope>
    <source>
        <strain evidence="2 3">CBS 123371</strain>
    </source>
</reference>
<evidence type="ECO:0000256" key="1">
    <source>
        <dbReference type="SAM" id="MobiDB-lite"/>
    </source>
</evidence>
<gene>
    <name evidence="2" type="ORF">IWZ03DRAFT_241147</name>
</gene>
<dbReference type="Proteomes" id="UP001363622">
    <property type="component" value="Unassembled WGS sequence"/>
</dbReference>
<name>A0ABR1KFF9_9PEZI</name>
<organism evidence="2 3">
    <name type="scientific">Phyllosticta citriasiana</name>
    <dbReference type="NCBI Taxonomy" id="595635"/>
    <lineage>
        <taxon>Eukaryota</taxon>
        <taxon>Fungi</taxon>
        <taxon>Dikarya</taxon>
        <taxon>Ascomycota</taxon>
        <taxon>Pezizomycotina</taxon>
        <taxon>Dothideomycetes</taxon>
        <taxon>Dothideomycetes incertae sedis</taxon>
        <taxon>Botryosphaeriales</taxon>
        <taxon>Phyllostictaceae</taxon>
        <taxon>Phyllosticta</taxon>
    </lineage>
</organism>
<accession>A0ABR1KFF9</accession>
<evidence type="ECO:0000313" key="3">
    <source>
        <dbReference type="Proteomes" id="UP001363622"/>
    </source>
</evidence>
<protein>
    <submittedName>
        <fullName evidence="2">Uncharacterized protein</fullName>
    </submittedName>
</protein>
<evidence type="ECO:0000313" key="2">
    <source>
        <dbReference type="EMBL" id="KAK7513783.1"/>
    </source>
</evidence>
<comment type="caution">
    <text evidence="2">The sequence shown here is derived from an EMBL/GenBank/DDBJ whole genome shotgun (WGS) entry which is preliminary data.</text>
</comment>